<feature type="region of interest" description="Disordered" evidence="2">
    <location>
        <begin position="1"/>
        <end position="307"/>
    </location>
</feature>
<feature type="compositionally biased region" description="Low complexity" evidence="2">
    <location>
        <begin position="196"/>
        <end position="215"/>
    </location>
</feature>
<dbReference type="OrthoDB" id="2439595at2759"/>
<feature type="compositionally biased region" description="Polar residues" evidence="2">
    <location>
        <begin position="115"/>
        <end position="125"/>
    </location>
</feature>
<accession>A0A162TIN5</accession>
<dbReference type="AlphaFoldDB" id="A0A162TIN5"/>
<protein>
    <submittedName>
        <fullName evidence="3">Uncharacterized protein</fullName>
    </submittedName>
</protein>
<feature type="compositionally biased region" description="Polar residues" evidence="2">
    <location>
        <begin position="160"/>
        <end position="180"/>
    </location>
</feature>
<dbReference type="GeneID" id="28998105"/>
<evidence type="ECO:0000313" key="3">
    <source>
        <dbReference type="EMBL" id="OAD67463.1"/>
    </source>
</evidence>
<feature type="compositionally biased region" description="Basic and acidic residues" evidence="2">
    <location>
        <begin position="272"/>
        <end position="292"/>
    </location>
</feature>
<evidence type="ECO:0000256" key="2">
    <source>
        <dbReference type="SAM" id="MobiDB-lite"/>
    </source>
</evidence>
<feature type="compositionally biased region" description="Basic and acidic residues" evidence="2">
    <location>
        <begin position="98"/>
        <end position="114"/>
    </location>
</feature>
<organism evidence="3 4">
    <name type="scientific">Phycomyces blakesleeanus (strain ATCC 8743b / DSM 1359 / FGSC 10004 / NBRC 33097 / NRRL 1555)</name>
    <dbReference type="NCBI Taxonomy" id="763407"/>
    <lineage>
        <taxon>Eukaryota</taxon>
        <taxon>Fungi</taxon>
        <taxon>Fungi incertae sedis</taxon>
        <taxon>Mucoromycota</taxon>
        <taxon>Mucoromycotina</taxon>
        <taxon>Mucoromycetes</taxon>
        <taxon>Mucorales</taxon>
        <taxon>Phycomycetaceae</taxon>
        <taxon>Phycomyces</taxon>
    </lineage>
</organism>
<name>A0A162TIN5_PHYB8</name>
<dbReference type="EMBL" id="KV440999">
    <property type="protein sequence ID" value="OAD67463.1"/>
    <property type="molecule type" value="Genomic_DNA"/>
</dbReference>
<sequence>MTGALKSRTTKDSLPHRSTQSQSQSEERTDQRSSKKNRSPPLSHKVSSGDIIRKSHTHANNFPPLPSSTFFNTGTQESHSRQSSANNMTSSRQPTHQPEGHQKRNMREDVRDASSKNIYSQTNMPVFTEGLLASDNNTTSPQYEKPNTQYPSRPNPPPQSYAQASKNGTYYSDPSKQFETFNDIPESMEGVESTAIPTRKITSISTPTTIDTSASDQPEVPDRSYNSHPPEHKSEMAVQTNHQPRPDNYYTENTYSSSYPNDRAVTSNSHIDTYHQHEGYPKRSNSTDDRSSRLSLSESVKENVSSSGPISYFKSWIGSGNNNQPANGSSKLSDQNTENYIQRIKDLEEELKKTQMSLKTQKNKNSTLENKERKYLDQLSAAANELRSMDNSFKTYASQLTTELSNTKEELSKKKIEYQVLFSEFHDSVKRIRATDDDLSTIQHQLNNIQSKISNMSMNLKKYLSPDNEKVTNFLLGYWKDELPGIKHFIKEKDGIQFFEYGIINLLVEKIVTDTLIREIYDPPIYFGLPINSIYANLSNWEPFKTTKDWSLRLREQLCFLAARPEIVESLKQERMILAIRLVDILSEIFVGFGPEVKNKLSKIIEMAAQVSLAMHSQAIPVKCKKLVEGRDKIQGGMRQQYGSGEGETTIQVVVCPPFIANEGQETVCTLMEAKVICGDFPNIPNVDSSDFGDMKENPPVSNQDDKSEVSAESI</sequence>
<feature type="compositionally biased region" description="Polar residues" evidence="2">
    <location>
        <begin position="134"/>
        <end position="152"/>
    </location>
</feature>
<dbReference type="VEuPathDB" id="FungiDB:PHYBLDRAFT_174161"/>
<feature type="compositionally biased region" description="Basic and acidic residues" evidence="2">
    <location>
        <begin position="704"/>
        <end position="715"/>
    </location>
</feature>
<keyword evidence="4" id="KW-1185">Reference proteome</keyword>
<evidence type="ECO:0000313" key="4">
    <source>
        <dbReference type="Proteomes" id="UP000077315"/>
    </source>
</evidence>
<dbReference type="Proteomes" id="UP000077315">
    <property type="component" value="Unassembled WGS sequence"/>
</dbReference>
<dbReference type="InParanoid" id="A0A162TIN5"/>
<gene>
    <name evidence="3" type="ORF">PHYBLDRAFT_174161</name>
</gene>
<dbReference type="RefSeq" id="XP_018285503.1">
    <property type="nucleotide sequence ID" value="XM_018437199.1"/>
</dbReference>
<proteinExistence type="predicted"/>
<keyword evidence="1" id="KW-0175">Coiled coil</keyword>
<evidence type="ECO:0000256" key="1">
    <source>
        <dbReference type="SAM" id="Coils"/>
    </source>
</evidence>
<feature type="coiled-coil region" evidence="1">
    <location>
        <begin position="337"/>
        <end position="417"/>
    </location>
</feature>
<feature type="compositionally biased region" description="Polar residues" evidence="2">
    <location>
        <begin position="67"/>
        <end position="96"/>
    </location>
</feature>
<feature type="compositionally biased region" description="Low complexity" evidence="2">
    <location>
        <begin position="248"/>
        <end position="259"/>
    </location>
</feature>
<feature type="region of interest" description="Disordered" evidence="2">
    <location>
        <begin position="689"/>
        <end position="715"/>
    </location>
</feature>
<reference evidence="4" key="1">
    <citation type="submission" date="2015-06" db="EMBL/GenBank/DDBJ databases">
        <title>Expansion of signal transduction pathways in fungi by whole-genome duplication.</title>
        <authorList>
            <consortium name="DOE Joint Genome Institute"/>
            <person name="Corrochano L.M."/>
            <person name="Kuo A."/>
            <person name="Marcet-Houben M."/>
            <person name="Polaino S."/>
            <person name="Salamov A."/>
            <person name="Villalobos J.M."/>
            <person name="Alvarez M.I."/>
            <person name="Avalos J."/>
            <person name="Benito E.P."/>
            <person name="Benoit I."/>
            <person name="Burger G."/>
            <person name="Camino L.P."/>
            <person name="Canovas D."/>
            <person name="Cerda-Olmedo E."/>
            <person name="Cheng J.-F."/>
            <person name="Dominguez A."/>
            <person name="Elias M."/>
            <person name="Eslava A.P."/>
            <person name="Glaser F."/>
            <person name="Grimwood J."/>
            <person name="Gutierrez G."/>
            <person name="Heitman J."/>
            <person name="Henrissat B."/>
            <person name="Iturriaga E.A."/>
            <person name="Lang B.F."/>
            <person name="Lavin J.L."/>
            <person name="Lee S."/>
            <person name="Li W."/>
            <person name="Lindquist E."/>
            <person name="Lopez-Garcia S."/>
            <person name="Luque E.M."/>
            <person name="Marcos A.T."/>
            <person name="Martin J."/>
            <person name="McCluskey K."/>
            <person name="Medina H.R."/>
            <person name="Miralles-Duran A."/>
            <person name="Miyazaki A."/>
            <person name="Munoz-Torres E."/>
            <person name="Oguiza J.A."/>
            <person name="Ohm R."/>
            <person name="Olmedo M."/>
            <person name="Orejas M."/>
            <person name="Ortiz-Castellanos L."/>
            <person name="Pisabarro A.G."/>
            <person name="Rodriguez-Romero J."/>
            <person name="Ruiz-Herrera J."/>
            <person name="Ruiz-Vazquez R."/>
            <person name="Sanz C."/>
            <person name="Schackwitz W."/>
            <person name="Schmutz J."/>
            <person name="Shahriari M."/>
            <person name="Shelest E."/>
            <person name="Silva-Franco F."/>
            <person name="Soanes D."/>
            <person name="Syed K."/>
            <person name="Tagua V.G."/>
            <person name="Talbot N.J."/>
            <person name="Thon M."/>
            <person name="De vries R.P."/>
            <person name="Wiebenga A."/>
            <person name="Yadav J.S."/>
            <person name="Braun E.L."/>
            <person name="Baker S."/>
            <person name="Garre V."/>
            <person name="Horwitz B."/>
            <person name="Torres-Martinez S."/>
            <person name="Idnurm A."/>
            <person name="Herrera-Estrella A."/>
            <person name="Gabaldon T."/>
            <person name="Grigoriev I.V."/>
        </authorList>
    </citation>
    <scope>NUCLEOTIDE SEQUENCE [LARGE SCALE GENOMIC DNA]</scope>
    <source>
        <strain evidence="4">NRRL 1555(-)</strain>
    </source>
</reference>